<dbReference type="InterPro" id="IPR004843">
    <property type="entry name" value="Calcineurin-like_PHP"/>
</dbReference>
<dbReference type="eggNOG" id="KOG0374">
    <property type="taxonomic scope" value="Eukaryota"/>
</dbReference>
<organism evidence="5 7">
    <name type="scientific">Bursaphelenchus xylophilus</name>
    <name type="common">Pinewood nematode worm</name>
    <name type="synonym">Aphelenchoides xylophilus</name>
    <dbReference type="NCBI Taxonomy" id="6326"/>
    <lineage>
        <taxon>Eukaryota</taxon>
        <taxon>Metazoa</taxon>
        <taxon>Ecdysozoa</taxon>
        <taxon>Nematoda</taxon>
        <taxon>Chromadorea</taxon>
        <taxon>Rhabditida</taxon>
        <taxon>Tylenchina</taxon>
        <taxon>Tylenchomorpha</taxon>
        <taxon>Aphelenchoidea</taxon>
        <taxon>Aphelenchoididae</taxon>
        <taxon>Bursaphelenchus</taxon>
    </lineage>
</organism>
<dbReference type="Proteomes" id="UP000095284">
    <property type="component" value="Unplaced"/>
</dbReference>
<dbReference type="EC" id="3.1.3.16" evidence="1"/>
<dbReference type="EMBL" id="CAJFDI010000002">
    <property type="protein sequence ID" value="CAD5213246.1"/>
    <property type="molecule type" value="Genomic_DNA"/>
</dbReference>
<evidence type="ECO:0000256" key="2">
    <source>
        <dbReference type="SAM" id="MobiDB-lite"/>
    </source>
</evidence>
<dbReference type="InterPro" id="IPR050341">
    <property type="entry name" value="PP1_catalytic_subunit"/>
</dbReference>
<feature type="domain" description="Serine/threonine specific protein phosphatases" evidence="3">
    <location>
        <begin position="159"/>
        <end position="164"/>
    </location>
</feature>
<dbReference type="EMBL" id="CAJFCV020000002">
    <property type="protein sequence ID" value="CAG9092131.1"/>
    <property type="molecule type" value="Genomic_DNA"/>
</dbReference>
<dbReference type="AlphaFoldDB" id="A0A1I7RYW5"/>
<keyword evidence="6" id="KW-1185">Reference proteome</keyword>
<evidence type="ECO:0000313" key="5">
    <source>
        <dbReference type="Proteomes" id="UP000095284"/>
    </source>
</evidence>
<reference evidence="7" key="1">
    <citation type="submission" date="2016-11" db="UniProtKB">
        <authorList>
            <consortium name="WormBaseParasite"/>
        </authorList>
    </citation>
    <scope>IDENTIFICATION</scope>
</reference>
<dbReference type="SMART" id="SM00156">
    <property type="entry name" value="PP2Ac"/>
    <property type="match status" value="1"/>
</dbReference>
<dbReference type="GO" id="GO:0005634">
    <property type="term" value="C:nucleus"/>
    <property type="evidence" value="ECO:0007669"/>
    <property type="project" value="TreeGrafter"/>
</dbReference>
<evidence type="ECO:0000313" key="7">
    <source>
        <dbReference type="WBParaSite" id="BXY_0593300.1"/>
    </source>
</evidence>
<comment type="catalytic activity">
    <reaction evidence="1">
        <text>O-phospho-L-threonyl-[protein] + H2O = L-threonyl-[protein] + phosphate</text>
        <dbReference type="Rhea" id="RHEA:47004"/>
        <dbReference type="Rhea" id="RHEA-COMP:11060"/>
        <dbReference type="Rhea" id="RHEA-COMP:11605"/>
        <dbReference type="ChEBI" id="CHEBI:15377"/>
        <dbReference type="ChEBI" id="CHEBI:30013"/>
        <dbReference type="ChEBI" id="CHEBI:43474"/>
        <dbReference type="ChEBI" id="CHEBI:61977"/>
        <dbReference type="EC" id="3.1.3.16"/>
    </reaction>
</comment>
<dbReference type="Proteomes" id="UP000659654">
    <property type="component" value="Unassembled WGS sequence"/>
</dbReference>
<dbReference type="SUPFAM" id="SSF56300">
    <property type="entry name" value="Metallo-dependent phosphatases"/>
    <property type="match status" value="1"/>
</dbReference>
<dbReference type="GO" id="GO:0005737">
    <property type="term" value="C:cytoplasm"/>
    <property type="evidence" value="ECO:0007669"/>
    <property type="project" value="TreeGrafter"/>
</dbReference>
<accession>A0A1I7RYW5</accession>
<proteinExistence type="inferred from homology"/>
<comment type="similarity">
    <text evidence="1">Belongs to the PPP phosphatase family.</text>
</comment>
<evidence type="ECO:0000313" key="6">
    <source>
        <dbReference type="Proteomes" id="UP000659654"/>
    </source>
</evidence>
<dbReference type="WBParaSite" id="BXY_0593300.1">
    <property type="protein sequence ID" value="BXY_0593300.1"/>
    <property type="gene ID" value="BXY_0593300"/>
</dbReference>
<dbReference type="Proteomes" id="UP000582659">
    <property type="component" value="Unassembled WGS sequence"/>
</dbReference>
<dbReference type="PROSITE" id="PS00125">
    <property type="entry name" value="SER_THR_PHOSPHATASE"/>
    <property type="match status" value="1"/>
</dbReference>
<dbReference type="SMR" id="A0A1I7RYW5"/>
<evidence type="ECO:0000259" key="3">
    <source>
        <dbReference type="PROSITE" id="PS00125"/>
    </source>
</evidence>
<evidence type="ECO:0000256" key="1">
    <source>
        <dbReference type="RuleBase" id="RU004273"/>
    </source>
</evidence>
<feature type="region of interest" description="Disordered" evidence="2">
    <location>
        <begin position="351"/>
        <end position="373"/>
    </location>
</feature>
<dbReference type="InterPro" id="IPR029052">
    <property type="entry name" value="Metallo-depent_PP-like"/>
</dbReference>
<name>A0A1I7RYW5_BURXY</name>
<keyword evidence="1" id="KW-0378">Hydrolase</keyword>
<dbReference type="Gene3D" id="3.60.21.10">
    <property type="match status" value="1"/>
</dbReference>
<protein>
    <recommendedName>
        <fullName evidence="1">Serine/threonine-protein phosphatase</fullName>
        <ecNumber evidence="1">3.1.3.16</ecNumber>
    </recommendedName>
</protein>
<dbReference type="GO" id="GO:0004722">
    <property type="term" value="F:protein serine/threonine phosphatase activity"/>
    <property type="evidence" value="ECO:0007669"/>
    <property type="project" value="UniProtKB-EC"/>
</dbReference>
<dbReference type="PANTHER" id="PTHR11668">
    <property type="entry name" value="SERINE/THREONINE PROTEIN PHOSPHATASE"/>
    <property type="match status" value="1"/>
</dbReference>
<sequence>MKSVTSSVSSSITGSVQGEATSAQPQISSGLVEKELLERVLLRLANCKMRRDHRGEPTAEMDVHVTPEEIYKLCQLAVESFIKQPALLQIGSSSLPLTICADIHGQFRDVRMLVDRHGFVDKHSYLFLGDYADRGTQGVETISFLFAAKVLHPERVFLLRGNHEDYNTSMVYGLLDECLEKFGNYCGQRLWLCFVNAFNHMPFAALVDKKILCMHGGLSPEIHNVEDINKIRRPSMIPLYGMACDIVWSDPLNQHDGWSLSPRGISFTFDDSVVEKFCEANGIDLIVRGHQITNEMHRNGYQFSPGGRVLTLFTASDYLRTSNTGATLTVTPNLEAHFTLFRPVDRKRLKRMNRHKADSSHSSTSKSLPSESM</sequence>
<gene>
    <name evidence="4" type="ORF">BXYJ_LOCUS2917</name>
</gene>
<dbReference type="OrthoDB" id="5831000at2759"/>
<dbReference type="Pfam" id="PF00149">
    <property type="entry name" value="Metallophos"/>
    <property type="match status" value="1"/>
</dbReference>
<feature type="compositionally biased region" description="Low complexity" evidence="2">
    <location>
        <begin position="360"/>
        <end position="373"/>
    </location>
</feature>
<reference evidence="4" key="2">
    <citation type="submission" date="2020-09" db="EMBL/GenBank/DDBJ databases">
        <authorList>
            <person name="Kikuchi T."/>
        </authorList>
    </citation>
    <scope>NUCLEOTIDE SEQUENCE</scope>
    <source>
        <strain evidence="4">Ka4C1</strain>
    </source>
</reference>
<dbReference type="PRINTS" id="PR00114">
    <property type="entry name" value="STPHPHTASE"/>
</dbReference>
<dbReference type="PANTHER" id="PTHR11668:SF516">
    <property type="entry name" value="SERINE_THREONINE SPECIFIC PROTEIN PHOSPHATASES DOMAIN-CONTAINING PROTEIN"/>
    <property type="match status" value="1"/>
</dbReference>
<evidence type="ECO:0000313" key="4">
    <source>
        <dbReference type="EMBL" id="CAD5213246.1"/>
    </source>
</evidence>
<dbReference type="InterPro" id="IPR006186">
    <property type="entry name" value="Ser/Thr-sp_prot-phosphatase"/>
</dbReference>